<dbReference type="GO" id="GO:0006006">
    <property type="term" value="P:glucose metabolic process"/>
    <property type="evidence" value="ECO:0007669"/>
    <property type="project" value="TreeGrafter"/>
</dbReference>
<name>A0A4R6BUP2_9STAP</name>
<feature type="binding site" evidence="8">
    <location>
        <begin position="180"/>
        <end position="182"/>
    </location>
    <ligand>
        <name>beta-D-galactose</name>
        <dbReference type="ChEBI" id="CHEBI:27667"/>
    </ligand>
</feature>
<dbReference type="GO" id="GO:0033499">
    <property type="term" value="P:galactose catabolic process via UDP-galactose, Leloir pathway"/>
    <property type="evidence" value="ECO:0007669"/>
    <property type="project" value="TreeGrafter"/>
</dbReference>
<dbReference type="InterPro" id="IPR008183">
    <property type="entry name" value="Aldose_1/G6P_1-epimerase"/>
</dbReference>
<dbReference type="UniPathway" id="UPA00242"/>
<dbReference type="CDD" id="cd09019">
    <property type="entry name" value="galactose_mutarotase_like"/>
    <property type="match status" value="1"/>
</dbReference>
<dbReference type="GO" id="GO:0030246">
    <property type="term" value="F:carbohydrate binding"/>
    <property type="evidence" value="ECO:0007669"/>
    <property type="project" value="InterPro"/>
</dbReference>
<evidence type="ECO:0000256" key="8">
    <source>
        <dbReference type="PIRSR" id="PIRSR005096-3"/>
    </source>
</evidence>
<protein>
    <recommendedName>
        <fullName evidence="5">Aldose 1-epimerase</fullName>
        <ecNumber evidence="5">5.1.3.3</ecNumber>
    </recommendedName>
</protein>
<feature type="active site" description="Proton donor" evidence="6">
    <location>
        <position position="180"/>
    </location>
</feature>
<sequence>MKVTTERFDSFNGEDITKYSIATDDMIFSFIDFGAALHSVMMPDKEGKQENVVIGFDTVQDYIDSSGFFGMTIGRVAGRIANGSFELNGRIYEVEQNLGNHHLHGGTHGMSYRKYDTAVSEHESGNEIALMMTTELKSEEDYYPGNMRVQITHTINNNNEWTVHYQAITDEDTLFNPSNHSYFNLNGMTSDVMNHLLYINSKKIAETDNELIPTGQLITPDADYSIEGKVISGLDTPYVLGGNPDDTRIRLHDPESGRMLQIQTDRPAVVVYSAGGVDFTASNGFHVQEGYGIALETQVLPDAINQPELGEVRVIGSETFQSATIYRFTVQ</sequence>
<evidence type="ECO:0000313" key="10">
    <source>
        <dbReference type="Proteomes" id="UP000294802"/>
    </source>
</evidence>
<reference evidence="9 10" key="1">
    <citation type="submission" date="2019-01" db="EMBL/GenBank/DDBJ databases">
        <title>Draft genome sequences of the type strains of six Macrococcus species.</title>
        <authorList>
            <person name="Mazhar S."/>
            <person name="Altermann E."/>
            <person name="Hill C."/>
            <person name="Mcauliffe O."/>
        </authorList>
    </citation>
    <scope>NUCLEOTIDE SEQUENCE [LARGE SCALE GENOMIC DNA]</scope>
    <source>
        <strain evidence="9 10">CCM4815</strain>
    </source>
</reference>
<evidence type="ECO:0000256" key="3">
    <source>
        <dbReference type="ARBA" id="ARBA00023235"/>
    </source>
</evidence>
<dbReference type="PANTHER" id="PTHR10091">
    <property type="entry name" value="ALDOSE-1-EPIMERASE"/>
    <property type="match status" value="1"/>
</dbReference>
<dbReference type="RefSeq" id="WP_133443601.1">
    <property type="nucleotide sequence ID" value="NZ_SCWB01000007.1"/>
</dbReference>
<comment type="pathway">
    <text evidence="1 5">Carbohydrate metabolism; hexose metabolism.</text>
</comment>
<comment type="catalytic activity">
    <reaction evidence="5">
        <text>alpha-D-glucose = beta-D-glucose</text>
        <dbReference type="Rhea" id="RHEA:10264"/>
        <dbReference type="ChEBI" id="CHEBI:15903"/>
        <dbReference type="ChEBI" id="CHEBI:17925"/>
        <dbReference type="EC" id="5.1.3.3"/>
    </reaction>
</comment>
<dbReference type="Proteomes" id="UP000294802">
    <property type="component" value="Unassembled WGS sequence"/>
</dbReference>
<evidence type="ECO:0000256" key="6">
    <source>
        <dbReference type="PIRSR" id="PIRSR005096-1"/>
    </source>
</evidence>
<evidence type="ECO:0000256" key="1">
    <source>
        <dbReference type="ARBA" id="ARBA00005028"/>
    </source>
</evidence>
<dbReference type="InterPro" id="IPR011013">
    <property type="entry name" value="Gal_mutarotase_sf_dom"/>
</dbReference>
<comment type="caution">
    <text evidence="9">The sequence shown here is derived from an EMBL/GenBank/DDBJ whole genome shotgun (WGS) entry which is preliminary data.</text>
</comment>
<dbReference type="Pfam" id="PF01263">
    <property type="entry name" value="Aldose_epim"/>
    <property type="match status" value="1"/>
</dbReference>
<dbReference type="PIRSF" id="PIRSF005096">
    <property type="entry name" value="GALM"/>
    <property type="match status" value="1"/>
</dbReference>
<proteinExistence type="inferred from homology"/>
<keyword evidence="3 5" id="KW-0413">Isomerase</keyword>
<dbReference type="EMBL" id="SCWB01000007">
    <property type="protein sequence ID" value="TDM11951.1"/>
    <property type="molecule type" value="Genomic_DNA"/>
</dbReference>
<dbReference type="GO" id="GO:0004034">
    <property type="term" value="F:aldose 1-epimerase activity"/>
    <property type="evidence" value="ECO:0007669"/>
    <property type="project" value="UniProtKB-EC"/>
</dbReference>
<dbReference type="SUPFAM" id="SSF74650">
    <property type="entry name" value="Galactose mutarotase-like"/>
    <property type="match status" value="1"/>
</dbReference>
<dbReference type="GO" id="GO:0005737">
    <property type="term" value="C:cytoplasm"/>
    <property type="evidence" value="ECO:0007669"/>
    <property type="project" value="TreeGrafter"/>
</dbReference>
<dbReference type="Gene3D" id="2.70.98.10">
    <property type="match status" value="1"/>
</dbReference>
<keyword evidence="10" id="KW-1185">Reference proteome</keyword>
<dbReference type="PANTHER" id="PTHR10091:SF0">
    <property type="entry name" value="GALACTOSE MUTAROTASE"/>
    <property type="match status" value="1"/>
</dbReference>
<evidence type="ECO:0000256" key="2">
    <source>
        <dbReference type="ARBA" id="ARBA00006206"/>
    </source>
</evidence>
<gene>
    <name evidence="9" type="ORF">ERX29_04990</name>
</gene>
<dbReference type="InterPro" id="IPR014718">
    <property type="entry name" value="GH-type_carb-bd"/>
</dbReference>
<feature type="active site" description="Proton acceptor" evidence="6">
    <location>
        <position position="296"/>
    </location>
</feature>
<evidence type="ECO:0000256" key="4">
    <source>
        <dbReference type="ARBA" id="ARBA00023277"/>
    </source>
</evidence>
<organism evidence="9 10">
    <name type="scientific">Macrococcus lamae</name>
    <dbReference type="NCBI Taxonomy" id="198484"/>
    <lineage>
        <taxon>Bacteria</taxon>
        <taxon>Bacillati</taxon>
        <taxon>Bacillota</taxon>
        <taxon>Bacilli</taxon>
        <taxon>Bacillales</taxon>
        <taxon>Staphylococcaceae</taxon>
        <taxon>Macrococcus</taxon>
    </lineage>
</organism>
<dbReference type="EC" id="5.1.3.3" evidence="5"/>
<evidence type="ECO:0000256" key="7">
    <source>
        <dbReference type="PIRSR" id="PIRSR005096-2"/>
    </source>
</evidence>
<keyword evidence="4 5" id="KW-0119">Carbohydrate metabolism</keyword>
<feature type="binding site" evidence="7">
    <location>
        <position position="235"/>
    </location>
    <ligand>
        <name>beta-D-galactose</name>
        <dbReference type="ChEBI" id="CHEBI:27667"/>
    </ligand>
</feature>
<evidence type="ECO:0000256" key="5">
    <source>
        <dbReference type="PIRNR" id="PIRNR005096"/>
    </source>
</evidence>
<accession>A0A4R6BUP2</accession>
<dbReference type="OrthoDB" id="9779408at2"/>
<comment type="similarity">
    <text evidence="2 5">Belongs to the aldose epimerase family.</text>
</comment>
<evidence type="ECO:0000313" key="9">
    <source>
        <dbReference type="EMBL" id="TDM11951.1"/>
    </source>
</evidence>
<dbReference type="AlphaFoldDB" id="A0A4R6BUP2"/>
<dbReference type="InterPro" id="IPR047215">
    <property type="entry name" value="Galactose_mutarotase-like"/>
</dbReference>
<dbReference type="InterPro" id="IPR015443">
    <property type="entry name" value="Aldose_1-epimerase"/>
</dbReference>